<feature type="compositionally biased region" description="Gly residues" evidence="1">
    <location>
        <begin position="200"/>
        <end position="223"/>
    </location>
</feature>
<organism evidence="3 4">
    <name type="scientific">Panagrolaimus davidi</name>
    <dbReference type="NCBI Taxonomy" id="227884"/>
    <lineage>
        <taxon>Eukaryota</taxon>
        <taxon>Metazoa</taxon>
        <taxon>Ecdysozoa</taxon>
        <taxon>Nematoda</taxon>
        <taxon>Chromadorea</taxon>
        <taxon>Rhabditida</taxon>
        <taxon>Tylenchina</taxon>
        <taxon>Panagrolaimomorpha</taxon>
        <taxon>Panagrolaimoidea</taxon>
        <taxon>Panagrolaimidae</taxon>
        <taxon>Panagrolaimus</taxon>
    </lineage>
</organism>
<dbReference type="GO" id="GO:0006749">
    <property type="term" value="P:glutathione metabolic process"/>
    <property type="evidence" value="ECO:0007669"/>
    <property type="project" value="TreeGrafter"/>
</dbReference>
<keyword evidence="3" id="KW-1185">Reference proteome</keyword>
<accession>A0A914PGW7</accession>
<protein>
    <submittedName>
        <fullName evidence="4">GST N-terminal domain-containing protein</fullName>
    </submittedName>
</protein>
<dbReference type="Proteomes" id="UP000887578">
    <property type="component" value="Unplaced"/>
</dbReference>
<dbReference type="Gene3D" id="1.20.1050.10">
    <property type="match status" value="1"/>
</dbReference>
<evidence type="ECO:0000313" key="3">
    <source>
        <dbReference type="Proteomes" id="UP000887578"/>
    </source>
</evidence>
<dbReference type="SUPFAM" id="SSF47616">
    <property type="entry name" value="GST C-terminal domain-like"/>
    <property type="match status" value="1"/>
</dbReference>
<dbReference type="InterPro" id="IPR004045">
    <property type="entry name" value="Glutathione_S-Trfase_N"/>
</dbReference>
<feature type="region of interest" description="Disordered" evidence="1">
    <location>
        <begin position="193"/>
        <end position="231"/>
    </location>
</feature>
<dbReference type="Pfam" id="PF14497">
    <property type="entry name" value="GST_C_3"/>
    <property type="match status" value="1"/>
</dbReference>
<proteinExistence type="predicted"/>
<dbReference type="GO" id="GO:0004364">
    <property type="term" value="F:glutathione transferase activity"/>
    <property type="evidence" value="ECO:0007669"/>
    <property type="project" value="TreeGrafter"/>
</dbReference>
<name>A0A914PGW7_9BILA</name>
<dbReference type="PANTHER" id="PTHR11571">
    <property type="entry name" value="GLUTATHIONE S-TRANSFERASE"/>
    <property type="match status" value="1"/>
</dbReference>
<dbReference type="WBParaSite" id="PDA_v2.g17533.t1">
    <property type="protein sequence ID" value="PDA_v2.g17533.t1"/>
    <property type="gene ID" value="PDA_v2.g17533"/>
</dbReference>
<evidence type="ECO:0000313" key="4">
    <source>
        <dbReference type="WBParaSite" id="PDA_v2.g17533.t1"/>
    </source>
</evidence>
<dbReference type="InterPro" id="IPR036249">
    <property type="entry name" value="Thioredoxin-like_sf"/>
</dbReference>
<dbReference type="AlphaFoldDB" id="A0A914PGW7"/>
<dbReference type="PROSITE" id="PS50404">
    <property type="entry name" value="GST_NTER"/>
    <property type="match status" value="1"/>
</dbReference>
<feature type="domain" description="GST N-terminal" evidence="2">
    <location>
        <begin position="2"/>
        <end position="79"/>
    </location>
</feature>
<dbReference type="SUPFAM" id="SSF52833">
    <property type="entry name" value="Thioredoxin-like"/>
    <property type="match status" value="1"/>
</dbReference>
<reference evidence="4" key="1">
    <citation type="submission" date="2022-11" db="UniProtKB">
        <authorList>
            <consortium name="WormBaseParasite"/>
        </authorList>
    </citation>
    <scope>IDENTIFICATION</scope>
</reference>
<dbReference type="PANTHER" id="PTHR11571:SF153">
    <property type="entry name" value="GLUTATHIONE S-TRANSFERASE"/>
    <property type="match status" value="1"/>
</dbReference>
<dbReference type="InterPro" id="IPR050213">
    <property type="entry name" value="GST_superfamily"/>
</dbReference>
<dbReference type="InterPro" id="IPR004046">
    <property type="entry name" value="GST_C"/>
</dbReference>
<evidence type="ECO:0000259" key="2">
    <source>
        <dbReference type="PROSITE" id="PS50404"/>
    </source>
</evidence>
<dbReference type="Gene3D" id="3.40.30.10">
    <property type="entry name" value="Glutaredoxin"/>
    <property type="match status" value="1"/>
</dbReference>
<dbReference type="InterPro" id="IPR036282">
    <property type="entry name" value="Glutathione-S-Trfase_C_sf"/>
</dbReference>
<sequence length="231" mass="25351">MSVIEIFGINDKSIADPVVKLLKYLNVDYQDMRMPLEDWMAREPDTKAGKLPYLQYDGHKIVGGVNMCRFLGRKYNLAGKDDYEAADIDGCIDLYFEFSYGVATGTVHQVLDRNLPIYSNFLEESKSGFMVRSGVSWADFIISEYLIGLQKVNSNVFDGHDDIKEYIERVTNDIDRKKFEKKKKRVEDLCSGIGAKQLGGSSGGRGGSGGSSGGRGGSGGSSGGPTIEEVD</sequence>
<evidence type="ECO:0000256" key="1">
    <source>
        <dbReference type="SAM" id="MobiDB-lite"/>
    </source>
</evidence>